<dbReference type="AlphaFoldDB" id="A0A238ZDL7"/>
<evidence type="ECO:0000256" key="4">
    <source>
        <dbReference type="ARBA" id="ARBA00022692"/>
    </source>
</evidence>
<evidence type="ECO:0000256" key="3">
    <source>
        <dbReference type="ARBA" id="ARBA00022475"/>
    </source>
</evidence>
<dbReference type="RefSeq" id="WP_089338303.1">
    <property type="nucleotide sequence ID" value="NZ_FZNO01000027.1"/>
</dbReference>
<comment type="similarity">
    <text evidence="8">Belongs to the binding-protein-dependent transport system permease family. LivHM subfamily.</text>
</comment>
<evidence type="ECO:0000313" key="11">
    <source>
        <dbReference type="Proteomes" id="UP000198403"/>
    </source>
</evidence>
<evidence type="ECO:0000256" key="1">
    <source>
        <dbReference type="ARBA" id="ARBA00004651"/>
    </source>
</evidence>
<dbReference type="EMBL" id="FZNO01000027">
    <property type="protein sequence ID" value="SNR80863.1"/>
    <property type="molecule type" value="Genomic_DNA"/>
</dbReference>
<name>A0A238ZDL7_9ACTN</name>
<evidence type="ECO:0000256" key="2">
    <source>
        <dbReference type="ARBA" id="ARBA00022448"/>
    </source>
</evidence>
<organism evidence="10 11">
    <name type="scientific">Blastococcus mobilis</name>
    <dbReference type="NCBI Taxonomy" id="1938746"/>
    <lineage>
        <taxon>Bacteria</taxon>
        <taxon>Bacillati</taxon>
        <taxon>Actinomycetota</taxon>
        <taxon>Actinomycetes</taxon>
        <taxon>Geodermatophilales</taxon>
        <taxon>Geodermatophilaceae</taxon>
        <taxon>Blastococcus</taxon>
    </lineage>
</organism>
<evidence type="ECO:0000256" key="7">
    <source>
        <dbReference type="ARBA" id="ARBA00023136"/>
    </source>
</evidence>
<evidence type="ECO:0000256" key="9">
    <source>
        <dbReference type="SAM" id="Phobius"/>
    </source>
</evidence>
<keyword evidence="4 9" id="KW-0812">Transmembrane</keyword>
<feature type="transmembrane region" description="Helical" evidence="9">
    <location>
        <begin position="34"/>
        <end position="54"/>
    </location>
</feature>
<proteinExistence type="inferred from homology"/>
<gene>
    <name evidence="10" type="ORF">SAMN06272737_12725</name>
</gene>
<dbReference type="PANTHER" id="PTHR11795">
    <property type="entry name" value="BRANCHED-CHAIN AMINO ACID TRANSPORT SYSTEM PERMEASE PROTEIN LIVH"/>
    <property type="match status" value="1"/>
</dbReference>
<keyword evidence="3" id="KW-1003">Cell membrane</keyword>
<dbReference type="GO" id="GO:0022857">
    <property type="term" value="F:transmembrane transporter activity"/>
    <property type="evidence" value="ECO:0007669"/>
    <property type="project" value="InterPro"/>
</dbReference>
<dbReference type="PANTHER" id="PTHR11795:SF450">
    <property type="entry name" value="ABC TRANSPORTER PERMEASE PROTEIN"/>
    <property type="match status" value="1"/>
</dbReference>
<feature type="transmembrane region" description="Helical" evidence="9">
    <location>
        <begin position="185"/>
        <end position="207"/>
    </location>
</feature>
<feature type="transmembrane region" description="Helical" evidence="9">
    <location>
        <begin position="219"/>
        <end position="237"/>
    </location>
</feature>
<keyword evidence="7 9" id="KW-0472">Membrane</keyword>
<evidence type="ECO:0000256" key="6">
    <source>
        <dbReference type="ARBA" id="ARBA00022989"/>
    </source>
</evidence>
<dbReference type="GO" id="GO:0006865">
    <property type="term" value="P:amino acid transport"/>
    <property type="evidence" value="ECO:0007669"/>
    <property type="project" value="UniProtKB-KW"/>
</dbReference>
<protein>
    <submittedName>
        <fullName evidence="10">Amino acid/amide ABC transporter membrane protein 1, HAAT family</fullName>
    </submittedName>
</protein>
<comment type="subcellular location">
    <subcellularLocation>
        <location evidence="1">Cell membrane</location>
        <topology evidence="1">Multi-pass membrane protein</topology>
    </subcellularLocation>
</comment>
<evidence type="ECO:0000313" key="10">
    <source>
        <dbReference type="EMBL" id="SNR80863.1"/>
    </source>
</evidence>
<feature type="transmembrane region" description="Helical" evidence="9">
    <location>
        <begin position="257"/>
        <end position="275"/>
    </location>
</feature>
<evidence type="ECO:0000256" key="8">
    <source>
        <dbReference type="ARBA" id="ARBA00037998"/>
    </source>
</evidence>
<dbReference type="GO" id="GO:0005886">
    <property type="term" value="C:plasma membrane"/>
    <property type="evidence" value="ECO:0007669"/>
    <property type="project" value="UniProtKB-SubCell"/>
</dbReference>
<accession>A0A238ZDL7</accession>
<feature type="transmembrane region" description="Helical" evidence="9">
    <location>
        <begin position="140"/>
        <end position="157"/>
    </location>
</feature>
<feature type="transmembrane region" description="Helical" evidence="9">
    <location>
        <begin position="61"/>
        <end position="79"/>
    </location>
</feature>
<keyword evidence="6 9" id="KW-1133">Transmembrane helix</keyword>
<dbReference type="OrthoDB" id="3572933at2"/>
<keyword evidence="11" id="KW-1185">Reference proteome</keyword>
<dbReference type="Pfam" id="PF02653">
    <property type="entry name" value="BPD_transp_2"/>
    <property type="match status" value="1"/>
</dbReference>
<keyword evidence="5" id="KW-0029">Amino-acid transport</keyword>
<dbReference type="Proteomes" id="UP000198403">
    <property type="component" value="Unassembled WGS sequence"/>
</dbReference>
<dbReference type="InterPro" id="IPR052157">
    <property type="entry name" value="BCAA_transport_permease"/>
</dbReference>
<reference evidence="10 11" key="1">
    <citation type="submission" date="2017-06" db="EMBL/GenBank/DDBJ databases">
        <authorList>
            <person name="Kim H.J."/>
            <person name="Triplett B.A."/>
        </authorList>
    </citation>
    <scope>NUCLEOTIDE SEQUENCE [LARGE SCALE GENOMIC DNA]</scope>
    <source>
        <strain evidence="10 11">DSM 44272</strain>
    </source>
</reference>
<evidence type="ECO:0000256" key="5">
    <source>
        <dbReference type="ARBA" id="ARBA00022970"/>
    </source>
</evidence>
<dbReference type="InterPro" id="IPR001851">
    <property type="entry name" value="ABC_transp_permease"/>
</dbReference>
<dbReference type="CDD" id="cd06582">
    <property type="entry name" value="TM_PBP1_LivH_like"/>
    <property type="match status" value="1"/>
</dbReference>
<keyword evidence="2" id="KW-0813">Transport</keyword>
<sequence length="289" mass="29748">MDALVLGLVLGGLYALLAQSFVLTFITTKTLNFAVGEFVALGAFVVLAVAGWSWLPDVGKLAVGVLVAAVVGAAAYRFLVVPFMTEGEHDVRWLLSTVALSFVMLNLITNVEGPSPQRSETARLSGAVDVLGAGVSKQQLLIAVLAVVVTVLLVVASKKTSAGLVMRAVSQDPETTSLMGVSPRLVGMVTYAVAMGIAALTGTLYAATVGASPVMGAPLLVASIAVAVVGGLSSLWGPLLGGALYGVLSEVTSYEFGAIWGETAGLLLVIVVLVWRPQGLLGRRTEVKL</sequence>